<organism evidence="9 10">
    <name type="scientific">Desulfonema ishimotonii</name>
    <dbReference type="NCBI Taxonomy" id="45657"/>
    <lineage>
        <taxon>Bacteria</taxon>
        <taxon>Pseudomonadati</taxon>
        <taxon>Thermodesulfobacteriota</taxon>
        <taxon>Desulfobacteria</taxon>
        <taxon>Desulfobacterales</taxon>
        <taxon>Desulfococcaceae</taxon>
        <taxon>Desulfonema</taxon>
    </lineage>
</organism>
<feature type="transmembrane region" description="Helical" evidence="7">
    <location>
        <begin position="184"/>
        <end position="206"/>
    </location>
</feature>
<feature type="domain" description="Peptidase S54 rhomboid" evidence="8">
    <location>
        <begin position="147"/>
        <end position="294"/>
    </location>
</feature>
<keyword evidence="5 7" id="KW-1133">Transmembrane helix</keyword>
<feature type="transmembrane region" description="Helical" evidence="7">
    <location>
        <begin position="154"/>
        <end position="177"/>
    </location>
</feature>
<proteinExistence type="inferred from homology"/>
<dbReference type="RefSeq" id="WP_166405207.1">
    <property type="nucleotide sequence ID" value="NZ_BEXT01000001.1"/>
</dbReference>
<evidence type="ECO:0000256" key="2">
    <source>
        <dbReference type="ARBA" id="ARBA00009045"/>
    </source>
</evidence>
<feature type="transmembrane region" description="Helical" evidence="7">
    <location>
        <begin position="212"/>
        <end position="230"/>
    </location>
</feature>
<dbReference type="PANTHER" id="PTHR43731">
    <property type="entry name" value="RHOMBOID PROTEASE"/>
    <property type="match status" value="1"/>
</dbReference>
<dbReference type="PANTHER" id="PTHR43731:SF14">
    <property type="entry name" value="PRESENILIN-ASSOCIATED RHOMBOID-LIKE PROTEIN, MITOCHONDRIAL"/>
    <property type="match status" value="1"/>
</dbReference>
<dbReference type="GO" id="GO:0006508">
    <property type="term" value="P:proteolysis"/>
    <property type="evidence" value="ECO:0007669"/>
    <property type="project" value="UniProtKB-KW"/>
</dbReference>
<dbReference type="InterPro" id="IPR022764">
    <property type="entry name" value="Peptidase_S54_rhomboid_dom"/>
</dbReference>
<feature type="transmembrane region" description="Helical" evidence="7">
    <location>
        <begin position="275"/>
        <end position="294"/>
    </location>
</feature>
<evidence type="ECO:0000256" key="3">
    <source>
        <dbReference type="ARBA" id="ARBA00022692"/>
    </source>
</evidence>
<comment type="subcellular location">
    <subcellularLocation>
        <location evidence="1">Membrane</location>
        <topology evidence="1">Multi-pass membrane protein</topology>
    </subcellularLocation>
</comment>
<protein>
    <submittedName>
        <fullName evidence="9">Rhomboid family intramembrane serine protease</fullName>
    </submittedName>
</protein>
<dbReference type="Gene3D" id="1.20.1540.10">
    <property type="entry name" value="Rhomboid-like"/>
    <property type="match status" value="1"/>
</dbReference>
<dbReference type="AlphaFoldDB" id="A0A401G1H5"/>
<evidence type="ECO:0000256" key="4">
    <source>
        <dbReference type="ARBA" id="ARBA00022801"/>
    </source>
</evidence>
<comment type="similarity">
    <text evidence="2">Belongs to the peptidase S54 family.</text>
</comment>
<dbReference type="InterPro" id="IPR035952">
    <property type="entry name" value="Rhomboid-like_sf"/>
</dbReference>
<reference evidence="10" key="1">
    <citation type="submission" date="2017-11" db="EMBL/GenBank/DDBJ databases">
        <authorList>
            <person name="Watanabe M."/>
            <person name="Kojima H."/>
        </authorList>
    </citation>
    <scope>NUCLEOTIDE SEQUENCE [LARGE SCALE GENOMIC DNA]</scope>
    <source>
        <strain evidence="10">Tokyo 01</strain>
    </source>
</reference>
<dbReference type="Gene3D" id="1.25.40.10">
    <property type="entry name" value="Tetratricopeptide repeat domain"/>
    <property type="match status" value="1"/>
</dbReference>
<reference evidence="10" key="2">
    <citation type="submission" date="2019-01" db="EMBL/GenBank/DDBJ databases">
        <title>Genome sequence of Desulfonema ishimotonii strain Tokyo 01.</title>
        <authorList>
            <person name="Fukui M."/>
        </authorList>
    </citation>
    <scope>NUCLEOTIDE SEQUENCE [LARGE SCALE GENOMIC DNA]</scope>
    <source>
        <strain evidence="10">Tokyo 01</strain>
    </source>
</reference>
<dbReference type="InterPro" id="IPR011990">
    <property type="entry name" value="TPR-like_helical_dom_sf"/>
</dbReference>
<evidence type="ECO:0000256" key="7">
    <source>
        <dbReference type="SAM" id="Phobius"/>
    </source>
</evidence>
<evidence type="ECO:0000259" key="8">
    <source>
        <dbReference type="Pfam" id="PF01694"/>
    </source>
</evidence>
<evidence type="ECO:0000313" key="9">
    <source>
        <dbReference type="EMBL" id="GBC63069.1"/>
    </source>
</evidence>
<feature type="transmembrane region" description="Helical" evidence="7">
    <location>
        <begin position="237"/>
        <end position="260"/>
    </location>
</feature>
<dbReference type="EMBL" id="BEXT01000001">
    <property type="protein sequence ID" value="GBC63069.1"/>
    <property type="molecule type" value="Genomic_DNA"/>
</dbReference>
<evidence type="ECO:0000313" key="10">
    <source>
        <dbReference type="Proteomes" id="UP000288096"/>
    </source>
</evidence>
<keyword evidence="10" id="KW-1185">Reference proteome</keyword>
<sequence>MLIVPLSNKITWRNPPVATIGIILANTLIFLMFQSGQDTRYRQAMEYYFSSGLAAIEVQHYVADQDRQHRRPPLLREGESFDENELRIHFDEMQKDSRFLKRLENGQIISEQSPEYARWQALRGEYRQRLSAVTFIRYGFIPAHKEPLTCLTYMFLHGGVGHLIGNMIFLWIVGCMLEIGCGRLLYVALYLLTGLASAVFFGQIYADSTTPLVGASGAIAGLMGLFTVLYGRERVSIFFSLGFYFNYIRIPGIFLLPVWVGNELFQLFFSGVSQVAYVAHIGGLLAGSVCGGIVQKIPGILNSDIFETGERDDVSLLLEKALRRISDLDMAGGRQLLAQILDRNPGNATALRHLFNLDKQTPGDGRFHRTATRLLTLLCLKQPSHSEAHAVYREYTAISKTPRLPPELCVRLSTVFSGLGHPETAAPILSALLRKMPATPGMATALLKLSGACDIKGMKEQGLKCRQAICARYPDSPEARMIGDANRKK</sequence>
<dbReference type="GO" id="GO:0004252">
    <property type="term" value="F:serine-type endopeptidase activity"/>
    <property type="evidence" value="ECO:0007669"/>
    <property type="project" value="InterPro"/>
</dbReference>
<dbReference type="GO" id="GO:0016020">
    <property type="term" value="C:membrane"/>
    <property type="evidence" value="ECO:0007669"/>
    <property type="project" value="UniProtKB-SubCell"/>
</dbReference>
<evidence type="ECO:0000256" key="5">
    <source>
        <dbReference type="ARBA" id="ARBA00022989"/>
    </source>
</evidence>
<evidence type="ECO:0000256" key="6">
    <source>
        <dbReference type="ARBA" id="ARBA00023136"/>
    </source>
</evidence>
<keyword evidence="9" id="KW-0645">Protease</keyword>
<name>A0A401G1H5_9BACT</name>
<feature type="transmembrane region" description="Helical" evidence="7">
    <location>
        <begin position="15"/>
        <end position="33"/>
    </location>
</feature>
<dbReference type="Pfam" id="PF01694">
    <property type="entry name" value="Rhomboid"/>
    <property type="match status" value="1"/>
</dbReference>
<dbReference type="Proteomes" id="UP000288096">
    <property type="component" value="Unassembled WGS sequence"/>
</dbReference>
<dbReference type="InterPro" id="IPR050925">
    <property type="entry name" value="Rhomboid_protease_S54"/>
</dbReference>
<keyword evidence="4" id="KW-0378">Hydrolase</keyword>
<keyword evidence="3 7" id="KW-0812">Transmembrane</keyword>
<evidence type="ECO:0000256" key="1">
    <source>
        <dbReference type="ARBA" id="ARBA00004141"/>
    </source>
</evidence>
<keyword evidence="6 7" id="KW-0472">Membrane</keyword>
<accession>A0A401G1H5</accession>
<dbReference type="SUPFAM" id="SSF144091">
    <property type="entry name" value="Rhomboid-like"/>
    <property type="match status" value="1"/>
</dbReference>
<comment type="caution">
    <text evidence="9">The sequence shown here is derived from an EMBL/GenBank/DDBJ whole genome shotgun (WGS) entry which is preliminary data.</text>
</comment>
<gene>
    <name evidence="9" type="ORF">DENIS_4058</name>
</gene>